<dbReference type="Proteomes" id="UP001060085">
    <property type="component" value="Linkage Group LG02"/>
</dbReference>
<organism evidence="1 2">
    <name type="scientific">Catharanthus roseus</name>
    <name type="common">Madagascar periwinkle</name>
    <name type="synonym">Vinca rosea</name>
    <dbReference type="NCBI Taxonomy" id="4058"/>
    <lineage>
        <taxon>Eukaryota</taxon>
        <taxon>Viridiplantae</taxon>
        <taxon>Streptophyta</taxon>
        <taxon>Embryophyta</taxon>
        <taxon>Tracheophyta</taxon>
        <taxon>Spermatophyta</taxon>
        <taxon>Magnoliopsida</taxon>
        <taxon>eudicotyledons</taxon>
        <taxon>Gunneridae</taxon>
        <taxon>Pentapetalae</taxon>
        <taxon>asterids</taxon>
        <taxon>lamiids</taxon>
        <taxon>Gentianales</taxon>
        <taxon>Apocynaceae</taxon>
        <taxon>Rauvolfioideae</taxon>
        <taxon>Vinceae</taxon>
        <taxon>Catharanthinae</taxon>
        <taxon>Catharanthus</taxon>
    </lineage>
</organism>
<evidence type="ECO:0000313" key="1">
    <source>
        <dbReference type="EMBL" id="KAI5675788.1"/>
    </source>
</evidence>
<proteinExistence type="predicted"/>
<keyword evidence="2" id="KW-1185">Reference proteome</keyword>
<accession>A0ACC0BSY0</accession>
<protein>
    <submittedName>
        <fullName evidence="1">Uncharacterized protein</fullName>
    </submittedName>
</protein>
<dbReference type="EMBL" id="CM044702">
    <property type="protein sequence ID" value="KAI5675788.1"/>
    <property type="molecule type" value="Genomic_DNA"/>
</dbReference>
<evidence type="ECO:0000313" key="2">
    <source>
        <dbReference type="Proteomes" id="UP001060085"/>
    </source>
</evidence>
<sequence length="246" mass="28426">MRHRLQSMKFDPMVKRIADGIFVDKLTTDGIAVYVNARSIIFILYVLTKLFFIQGIYGENWMMMKMTILTKIMPYLENLTTTIMLMPKEEDIHTPVNPVIENTMTQWHSSQRFSSATFIKEHICLVQVHQNNHRNMFSKFISRSILHLVANDPEIPVSNVTQDVQVLFQTGCTYKRAWRKIRVVIGSRPPRYPQTQINTLIVKLGPRSGPIPSGYKISKPRPDPSGSTVGSGYTRTRMTFFYFFPC</sequence>
<name>A0ACC0BSY0_CATRO</name>
<gene>
    <name evidence="1" type="ORF">M9H77_06738</name>
</gene>
<reference evidence="2" key="1">
    <citation type="journal article" date="2023" name="Nat. Plants">
        <title>Single-cell RNA sequencing provides a high-resolution roadmap for understanding the multicellular compartmentation of specialized metabolism.</title>
        <authorList>
            <person name="Sun S."/>
            <person name="Shen X."/>
            <person name="Li Y."/>
            <person name="Li Y."/>
            <person name="Wang S."/>
            <person name="Li R."/>
            <person name="Zhang H."/>
            <person name="Shen G."/>
            <person name="Guo B."/>
            <person name="Wei J."/>
            <person name="Xu J."/>
            <person name="St-Pierre B."/>
            <person name="Chen S."/>
            <person name="Sun C."/>
        </authorList>
    </citation>
    <scope>NUCLEOTIDE SEQUENCE [LARGE SCALE GENOMIC DNA]</scope>
</reference>
<comment type="caution">
    <text evidence="1">The sequence shown here is derived from an EMBL/GenBank/DDBJ whole genome shotgun (WGS) entry which is preliminary data.</text>
</comment>